<dbReference type="Pfam" id="PF04102">
    <property type="entry name" value="SlyX"/>
    <property type="match status" value="1"/>
</dbReference>
<dbReference type="RefSeq" id="WP_191155076.1">
    <property type="nucleotide sequence ID" value="NZ_JACWUN010000007.1"/>
</dbReference>
<dbReference type="EMBL" id="JACWUN010000007">
    <property type="protein sequence ID" value="MBD1400496.1"/>
    <property type="molecule type" value="Genomic_DNA"/>
</dbReference>
<dbReference type="AlphaFoldDB" id="A0A8J6QPP2"/>
<dbReference type="PANTHER" id="PTHR36508:SF1">
    <property type="entry name" value="PROTEIN SLYX"/>
    <property type="match status" value="1"/>
</dbReference>
<gene>
    <name evidence="2" type="ORF">ICT70_07415</name>
</gene>
<dbReference type="Proteomes" id="UP000632828">
    <property type="component" value="Unassembled WGS sequence"/>
</dbReference>
<evidence type="ECO:0000313" key="3">
    <source>
        <dbReference type="Proteomes" id="UP000632828"/>
    </source>
</evidence>
<accession>A0A8J6QPP2</accession>
<keyword evidence="1" id="KW-0175">Coiled coil</keyword>
<name>A0A8J6QPP2_9BACT</name>
<evidence type="ECO:0000256" key="1">
    <source>
        <dbReference type="SAM" id="Coils"/>
    </source>
</evidence>
<reference evidence="2" key="1">
    <citation type="submission" date="2020-09" db="EMBL/GenBank/DDBJ databases">
        <title>Pelobacter alkaliphilus sp. nov., a novel anaerobic arsenate-reducing bacterium from terrestrial mud volcano.</title>
        <authorList>
            <person name="Khomyakova M.A."/>
            <person name="Merkel A.Y."/>
            <person name="Slobodkin A.I."/>
        </authorList>
    </citation>
    <scope>NUCLEOTIDE SEQUENCE</scope>
    <source>
        <strain evidence="2">M08fum</strain>
    </source>
</reference>
<protein>
    <submittedName>
        <fullName evidence="2">SlyX family protein</fullName>
    </submittedName>
</protein>
<proteinExistence type="predicted"/>
<evidence type="ECO:0000313" key="2">
    <source>
        <dbReference type="EMBL" id="MBD1400496.1"/>
    </source>
</evidence>
<feature type="coiled-coil region" evidence="1">
    <location>
        <begin position="23"/>
        <end position="57"/>
    </location>
</feature>
<comment type="caution">
    <text evidence="2">The sequence shown here is derived from an EMBL/GenBank/DDBJ whole genome shotgun (WGS) entry which is preliminary data.</text>
</comment>
<sequence>MPHNVNERLDELEIRASYQDRLLEELNAVVTDCNLRIDQLTRQNRQLQDMVKNLGGSLEESPDE</sequence>
<organism evidence="2 3">
    <name type="scientific">Pelovirga terrestris</name>
    <dbReference type="NCBI Taxonomy" id="2771352"/>
    <lineage>
        <taxon>Bacteria</taxon>
        <taxon>Pseudomonadati</taxon>
        <taxon>Thermodesulfobacteriota</taxon>
        <taxon>Desulfuromonadia</taxon>
        <taxon>Geobacterales</taxon>
        <taxon>Geobacteraceae</taxon>
        <taxon>Pelovirga</taxon>
    </lineage>
</organism>
<dbReference type="PANTHER" id="PTHR36508">
    <property type="entry name" value="PROTEIN SLYX"/>
    <property type="match status" value="1"/>
</dbReference>
<keyword evidence="3" id="KW-1185">Reference proteome</keyword>
<dbReference type="Gene3D" id="1.20.5.300">
    <property type="match status" value="1"/>
</dbReference>
<dbReference type="InterPro" id="IPR007236">
    <property type="entry name" value="SlyX"/>
</dbReference>